<proteinExistence type="predicted"/>
<sequence>MGDFSPPRNYRHMDDRSRSTRSSRSSSGFLRLRSSSEILELPQNLTVCHLNIEGILKNKCDFLSKMSLREQLDVIVLQETHTSLEMDLFSREQIPGYTLVNFIISVSYGCATYVESNFEDYQSIAKTQENNIFLLTVKIAVIFLLTFINSLMTNGLKIRC</sequence>
<evidence type="ECO:0000313" key="3">
    <source>
        <dbReference type="EMBL" id="EFA11872.1"/>
    </source>
</evidence>
<dbReference type="PANTHER" id="PTHR36688">
    <property type="entry name" value="ENDO/EXONUCLEASE/PHOSPHATASE DOMAIN-CONTAINING PROTEIN"/>
    <property type="match status" value="1"/>
</dbReference>
<dbReference type="InterPro" id="IPR036691">
    <property type="entry name" value="Endo/exonu/phosph_ase_sf"/>
</dbReference>
<dbReference type="PANTHER" id="PTHR36688:SF1">
    <property type="entry name" value="ENDONUCLEASE_EXONUCLEASE_PHOSPHATASE DOMAIN-CONTAINING PROTEIN"/>
    <property type="match status" value="1"/>
</dbReference>
<dbReference type="Gene3D" id="3.60.10.10">
    <property type="entry name" value="Endonuclease/exonuclease/phosphatase"/>
    <property type="match status" value="1"/>
</dbReference>
<dbReference type="eggNOG" id="ENOG502SWGG">
    <property type="taxonomic scope" value="Eukaryota"/>
</dbReference>
<dbReference type="InterPro" id="IPR052560">
    <property type="entry name" value="RdDP_mobile_element"/>
</dbReference>
<keyword evidence="2" id="KW-0472">Membrane</keyword>
<feature type="transmembrane region" description="Helical" evidence="2">
    <location>
        <begin position="132"/>
        <end position="152"/>
    </location>
</feature>
<evidence type="ECO:0000256" key="2">
    <source>
        <dbReference type="SAM" id="Phobius"/>
    </source>
</evidence>
<keyword evidence="2" id="KW-0812">Transmembrane</keyword>
<protein>
    <recommendedName>
        <fullName evidence="5">Endonuclease/exonuclease/phosphatase domain-containing protein</fullName>
    </recommendedName>
</protein>
<gene>
    <name evidence="3" type="primary">GLEAN_02026</name>
    <name evidence="3" type="ORF">TcasGA2_TC002026</name>
</gene>
<dbReference type="PhylomeDB" id="D7EL43"/>
<accession>D7EL43</accession>
<evidence type="ECO:0000256" key="1">
    <source>
        <dbReference type="SAM" id="MobiDB-lite"/>
    </source>
</evidence>
<organism evidence="3 4">
    <name type="scientific">Tribolium castaneum</name>
    <name type="common">Red flour beetle</name>
    <dbReference type="NCBI Taxonomy" id="7070"/>
    <lineage>
        <taxon>Eukaryota</taxon>
        <taxon>Metazoa</taxon>
        <taxon>Ecdysozoa</taxon>
        <taxon>Arthropoda</taxon>
        <taxon>Hexapoda</taxon>
        <taxon>Insecta</taxon>
        <taxon>Pterygota</taxon>
        <taxon>Neoptera</taxon>
        <taxon>Endopterygota</taxon>
        <taxon>Coleoptera</taxon>
        <taxon>Polyphaga</taxon>
        <taxon>Cucujiformia</taxon>
        <taxon>Tenebrionidae</taxon>
        <taxon>Tenebrionidae incertae sedis</taxon>
        <taxon>Tribolium</taxon>
    </lineage>
</organism>
<reference evidence="3 4" key="1">
    <citation type="journal article" date="2008" name="Nature">
        <title>The genome of the model beetle and pest Tribolium castaneum.</title>
        <authorList>
            <consortium name="Tribolium Genome Sequencing Consortium"/>
            <person name="Richards S."/>
            <person name="Gibbs R.A."/>
            <person name="Weinstock G.M."/>
            <person name="Brown S.J."/>
            <person name="Denell R."/>
            <person name="Beeman R.W."/>
            <person name="Gibbs R."/>
            <person name="Beeman R.W."/>
            <person name="Brown S.J."/>
            <person name="Bucher G."/>
            <person name="Friedrich M."/>
            <person name="Grimmelikhuijzen C.J."/>
            <person name="Klingler M."/>
            <person name="Lorenzen M."/>
            <person name="Richards S."/>
            <person name="Roth S."/>
            <person name="Schroder R."/>
            <person name="Tautz D."/>
            <person name="Zdobnov E.M."/>
            <person name="Muzny D."/>
            <person name="Gibbs R.A."/>
            <person name="Weinstock G.M."/>
            <person name="Attaway T."/>
            <person name="Bell S."/>
            <person name="Buhay C.J."/>
            <person name="Chandrabose M.N."/>
            <person name="Chavez D."/>
            <person name="Clerk-Blankenburg K.P."/>
            <person name="Cree A."/>
            <person name="Dao M."/>
            <person name="Davis C."/>
            <person name="Chacko J."/>
            <person name="Dinh H."/>
            <person name="Dugan-Rocha S."/>
            <person name="Fowler G."/>
            <person name="Garner T.T."/>
            <person name="Garnes J."/>
            <person name="Gnirke A."/>
            <person name="Hawes A."/>
            <person name="Hernandez J."/>
            <person name="Hines S."/>
            <person name="Holder M."/>
            <person name="Hume J."/>
            <person name="Jhangiani S.N."/>
            <person name="Joshi V."/>
            <person name="Khan Z.M."/>
            <person name="Jackson L."/>
            <person name="Kovar C."/>
            <person name="Kowis A."/>
            <person name="Lee S."/>
            <person name="Lewis L.R."/>
            <person name="Margolis J."/>
            <person name="Morgan M."/>
            <person name="Nazareth L.V."/>
            <person name="Nguyen N."/>
            <person name="Okwuonu G."/>
            <person name="Parker D."/>
            <person name="Richards S."/>
            <person name="Ruiz S.J."/>
            <person name="Santibanez J."/>
            <person name="Savard J."/>
            <person name="Scherer S.E."/>
            <person name="Schneider B."/>
            <person name="Sodergren E."/>
            <person name="Tautz D."/>
            <person name="Vattahil S."/>
            <person name="Villasana D."/>
            <person name="White C.S."/>
            <person name="Wright R."/>
            <person name="Park Y."/>
            <person name="Beeman R.W."/>
            <person name="Lord J."/>
            <person name="Oppert B."/>
            <person name="Lorenzen M."/>
            <person name="Brown S."/>
            <person name="Wang L."/>
            <person name="Savard J."/>
            <person name="Tautz D."/>
            <person name="Richards S."/>
            <person name="Weinstock G."/>
            <person name="Gibbs R.A."/>
            <person name="Liu Y."/>
            <person name="Worley K."/>
            <person name="Weinstock G."/>
            <person name="Elsik C.G."/>
            <person name="Reese J.T."/>
            <person name="Elhaik E."/>
            <person name="Landan G."/>
            <person name="Graur D."/>
            <person name="Arensburger P."/>
            <person name="Atkinson P."/>
            <person name="Beeman R.W."/>
            <person name="Beidler J."/>
            <person name="Brown S.J."/>
            <person name="Demuth J.P."/>
            <person name="Drury D.W."/>
            <person name="Du Y.Z."/>
            <person name="Fujiwara H."/>
            <person name="Lorenzen M."/>
            <person name="Maselli V."/>
            <person name="Osanai M."/>
            <person name="Park Y."/>
            <person name="Robertson H.M."/>
            <person name="Tu Z."/>
            <person name="Wang J.J."/>
            <person name="Wang S."/>
            <person name="Richards S."/>
            <person name="Song H."/>
            <person name="Zhang L."/>
            <person name="Sodergren E."/>
            <person name="Werner D."/>
            <person name="Stanke M."/>
            <person name="Morgenstern B."/>
            <person name="Solovyev V."/>
            <person name="Kosarev P."/>
            <person name="Brown G."/>
            <person name="Chen H.C."/>
            <person name="Ermolaeva O."/>
            <person name="Hlavina W."/>
            <person name="Kapustin Y."/>
            <person name="Kiryutin B."/>
            <person name="Kitts P."/>
            <person name="Maglott D."/>
            <person name="Pruitt K."/>
            <person name="Sapojnikov V."/>
            <person name="Souvorov A."/>
            <person name="Mackey A.J."/>
            <person name="Waterhouse R.M."/>
            <person name="Wyder S."/>
            <person name="Zdobnov E.M."/>
            <person name="Zdobnov E.M."/>
            <person name="Wyder S."/>
            <person name="Kriventseva E.V."/>
            <person name="Kadowaki T."/>
            <person name="Bork P."/>
            <person name="Aranda M."/>
            <person name="Bao R."/>
            <person name="Beermann A."/>
            <person name="Berns N."/>
            <person name="Bolognesi R."/>
            <person name="Bonneton F."/>
            <person name="Bopp D."/>
            <person name="Brown S.J."/>
            <person name="Bucher G."/>
            <person name="Butts T."/>
            <person name="Chaumot A."/>
            <person name="Denell R.E."/>
            <person name="Ferrier D.E."/>
            <person name="Friedrich M."/>
            <person name="Gordon C.M."/>
            <person name="Jindra M."/>
            <person name="Klingler M."/>
            <person name="Lan Q."/>
            <person name="Lattorff H.M."/>
            <person name="Laudet V."/>
            <person name="von Levetsow C."/>
            <person name="Liu Z."/>
            <person name="Lutz R."/>
            <person name="Lynch J.A."/>
            <person name="da Fonseca R.N."/>
            <person name="Posnien N."/>
            <person name="Reuter R."/>
            <person name="Roth S."/>
            <person name="Savard J."/>
            <person name="Schinko J.B."/>
            <person name="Schmitt C."/>
            <person name="Schoppmeier M."/>
            <person name="Schroder R."/>
            <person name="Shippy T.D."/>
            <person name="Simonnet F."/>
            <person name="Marques-Souza H."/>
            <person name="Tautz D."/>
            <person name="Tomoyasu Y."/>
            <person name="Trauner J."/>
            <person name="Van der Zee M."/>
            <person name="Vervoort M."/>
            <person name="Wittkopp N."/>
            <person name="Wimmer E.A."/>
            <person name="Yang X."/>
            <person name="Jones A.K."/>
            <person name="Sattelle D.B."/>
            <person name="Ebert P.R."/>
            <person name="Nelson D."/>
            <person name="Scott J.G."/>
            <person name="Beeman R.W."/>
            <person name="Muthukrishnan S."/>
            <person name="Kramer K.J."/>
            <person name="Arakane Y."/>
            <person name="Beeman R.W."/>
            <person name="Zhu Q."/>
            <person name="Hogenkamp D."/>
            <person name="Dixit R."/>
            <person name="Oppert B."/>
            <person name="Jiang H."/>
            <person name="Zou Z."/>
            <person name="Marshall J."/>
            <person name="Elpidina E."/>
            <person name="Vinokurov K."/>
            <person name="Oppert C."/>
            <person name="Zou Z."/>
            <person name="Evans J."/>
            <person name="Lu Z."/>
            <person name="Zhao P."/>
            <person name="Sumathipala N."/>
            <person name="Altincicek B."/>
            <person name="Vilcinskas A."/>
            <person name="Williams M."/>
            <person name="Hultmark D."/>
            <person name="Hetru C."/>
            <person name="Jiang H."/>
            <person name="Grimmelikhuijzen C.J."/>
            <person name="Hauser F."/>
            <person name="Cazzamali G."/>
            <person name="Williamson M."/>
            <person name="Park Y."/>
            <person name="Li B."/>
            <person name="Tanaka Y."/>
            <person name="Predel R."/>
            <person name="Neupert S."/>
            <person name="Schachtner J."/>
            <person name="Verleyen P."/>
            <person name="Raible F."/>
            <person name="Bork P."/>
            <person name="Friedrich M."/>
            <person name="Walden K.K."/>
            <person name="Robertson H.M."/>
            <person name="Angeli S."/>
            <person name="Foret S."/>
            <person name="Bucher G."/>
            <person name="Schuetz S."/>
            <person name="Maleszka R."/>
            <person name="Wimmer E.A."/>
            <person name="Beeman R.W."/>
            <person name="Lorenzen M."/>
            <person name="Tomoyasu Y."/>
            <person name="Miller S.C."/>
            <person name="Grossmann D."/>
            <person name="Bucher G."/>
        </authorList>
    </citation>
    <scope>NUCLEOTIDE SEQUENCE [LARGE SCALE GENOMIC DNA]</scope>
    <source>
        <strain evidence="3 4">Georgia GA2</strain>
    </source>
</reference>
<dbReference type="SUPFAM" id="SSF56219">
    <property type="entry name" value="DNase I-like"/>
    <property type="match status" value="1"/>
</dbReference>
<dbReference type="InParanoid" id="D7EL43"/>
<dbReference type="AlphaFoldDB" id="D7EL43"/>
<keyword evidence="2" id="KW-1133">Transmembrane helix</keyword>
<evidence type="ECO:0000313" key="4">
    <source>
        <dbReference type="Proteomes" id="UP000007266"/>
    </source>
</evidence>
<dbReference type="OMA" id="CHINQYI"/>
<keyword evidence="4" id="KW-1185">Reference proteome</keyword>
<name>D7EL43_TRICA</name>
<dbReference type="EMBL" id="KQ972780">
    <property type="protein sequence ID" value="EFA11872.1"/>
    <property type="molecule type" value="Genomic_DNA"/>
</dbReference>
<reference evidence="3 4" key="2">
    <citation type="journal article" date="2010" name="Nucleic Acids Res.">
        <title>BeetleBase in 2010: revisions to provide comprehensive genomic information for Tribolium castaneum.</title>
        <authorList>
            <person name="Kim H.S."/>
            <person name="Murphy T."/>
            <person name="Xia J."/>
            <person name="Caragea D."/>
            <person name="Park Y."/>
            <person name="Beeman R.W."/>
            <person name="Lorenzen M.D."/>
            <person name="Butcher S."/>
            <person name="Manak J.R."/>
            <person name="Brown S.J."/>
        </authorList>
    </citation>
    <scope>NUCLEOTIDE SEQUENCE [LARGE SCALE GENOMIC DNA]</scope>
    <source>
        <strain evidence="3 4">Georgia GA2</strain>
    </source>
</reference>
<evidence type="ECO:0008006" key="5">
    <source>
        <dbReference type="Google" id="ProtNLM"/>
    </source>
</evidence>
<dbReference type="Proteomes" id="UP000007266">
    <property type="component" value="Unassembled WGS sequence"/>
</dbReference>
<dbReference type="HOGENOM" id="CLU_1654436_0_0_1"/>
<feature type="region of interest" description="Disordered" evidence="1">
    <location>
        <begin position="1"/>
        <end position="28"/>
    </location>
</feature>